<organism evidence="2 3">
    <name type="scientific">Eumeta variegata</name>
    <name type="common">Bagworm moth</name>
    <name type="synonym">Eumeta japonica</name>
    <dbReference type="NCBI Taxonomy" id="151549"/>
    <lineage>
        <taxon>Eukaryota</taxon>
        <taxon>Metazoa</taxon>
        <taxon>Ecdysozoa</taxon>
        <taxon>Arthropoda</taxon>
        <taxon>Hexapoda</taxon>
        <taxon>Insecta</taxon>
        <taxon>Pterygota</taxon>
        <taxon>Neoptera</taxon>
        <taxon>Endopterygota</taxon>
        <taxon>Lepidoptera</taxon>
        <taxon>Glossata</taxon>
        <taxon>Ditrysia</taxon>
        <taxon>Tineoidea</taxon>
        <taxon>Psychidae</taxon>
        <taxon>Oiketicinae</taxon>
        <taxon>Eumeta</taxon>
    </lineage>
</organism>
<dbReference type="EMBL" id="BGZK01001104">
    <property type="protein sequence ID" value="GBP71306.1"/>
    <property type="molecule type" value="Genomic_DNA"/>
</dbReference>
<sequence>MSRVTNIDGLHVVTDKAPIIFKHGRDAGAGATYRKLSSTSTAKVLQVALSDMTRVIRNTENRGINVKTAHLLLQCYNESVGGDAARRLPNSSPTTRAVRPAHS</sequence>
<dbReference type="Proteomes" id="UP000299102">
    <property type="component" value="Unassembled WGS sequence"/>
</dbReference>
<feature type="region of interest" description="Disordered" evidence="1">
    <location>
        <begin position="82"/>
        <end position="103"/>
    </location>
</feature>
<proteinExistence type="predicted"/>
<comment type="caution">
    <text evidence="2">The sequence shown here is derived from an EMBL/GenBank/DDBJ whole genome shotgun (WGS) entry which is preliminary data.</text>
</comment>
<evidence type="ECO:0000256" key="1">
    <source>
        <dbReference type="SAM" id="MobiDB-lite"/>
    </source>
</evidence>
<keyword evidence="3" id="KW-1185">Reference proteome</keyword>
<evidence type="ECO:0000313" key="2">
    <source>
        <dbReference type="EMBL" id="GBP71306.1"/>
    </source>
</evidence>
<accession>A0A4C1Y5Z3</accession>
<evidence type="ECO:0000313" key="3">
    <source>
        <dbReference type="Proteomes" id="UP000299102"/>
    </source>
</evidence>
<protein>
    <submittedName>
        <fullName evidence="2">Uncharacterized protein</fullName>
    </submittedName>
</protein>
<gene>
    <name evidence="2" type="ORF">EVAR_57690_1</name>
</gene>
<reference evidence="2 3" key="1">
    <citation type="journal article" date="2019" name="Commun. Biol.">
        <title>The bagworm genome reveals a unique fibroin gene that provides high tensile strength.</title>
        <authorList>
            <person name="Kono N."/>
            <person name="Nakamura H."/>
            <person name="Ohtoshi R."/>
            <person name="Tomita M."/>
            <person name="Numata K."/>
            <person name="Arakawa K."/>
        </authorList>
    </citation>
    <scope>NUCLEOTIDE SEQUENCE [LARGE SCALE GENOMIC DNA]</scope>
</reference>
<name>A0A4C1Y5Z3_EUMVA</name>
<dbReference type="AlphaFoldDB" id="A0A4C1Y5Z3"/>